<gene>
    <name evidence="2" type="ORF">LAZ67_1004922</name>
</gene>
<dbReference type="EMBL" id="CP092863">
    <property type="protein sequence ID" value="UYV61464.1"/>
    <property type="molecule type" value="Genomic_DNA"/>
</dbReference>
<evidence type="ECO:0000313" key="2">
    <source>
        <dbReference type="EMBL" id="UYV61464.1"/>
    </source>
</evidence>
<keyword evidence="3" id="KW-1185">Reference proteome</keyword>
<evidence type="ECO:0000256" key="1">
    <source>
        <dbReference type="SAM" id="SignalP"/>
    </source>
</evidence>
<feature type="chain" id="PRO_5046407986" evidence="1">
    <location>
        <begin position="30"/>
        <end position="94"/>
    </location>
</feature>
<reference evidence="2 3" key="1">
    <citation type="submission" date="2022-01" db="EMBL/GenBank/DDBJ databases">
        <title>A chromosomal length assembly of Cordylochernes scorpioides.</title>
        <authorList>
            <person name="Zeh D."/>
            <person name="Zeh J."/>
        </authorList>
    </citation>
    <scope>NUCLEOTIDE SEQUENCE [LARGE SCALE GENOMIC DNA]</scope>
    <source>
        <strain evidence="2">IN4F17</strain>
        <tissue evidence="2">Whole Body</tissue>
    </source>
</reference>
<organism evidence="2 3">
    <name type="scientific">Cordylochernes scorpioides</name>
    <dbReference type="NCBI Taxonomy" id="51811"/>
    <lineage>
        <taxon>Eukaryota</taxon>
        <taxon>Metazoa</taxon>
        <taxon>Ecdysozoa</taxon>
        <taxon>Arthropoda</taxon>
        <taxon>Chelicerata</taxon>
        <taxon>Arachnida</taxon>
        <taxon>Pseudoscorpiones</taxon>
        <taxon>Cheliferoidea</taxon>
        <taxon>Chernetidae</taxon>
        <taxon>Cordylochernes</taxon>
    </lineage>
</organism>
<accession>A0ABY6JZJ3</accession>
<keyword evidence="1" id="KW-0732">Signal</keyword>
<feature type="signal peptide" evidence="1">
    <location>
        <begin position="1"/>
        <end position="29"/>
    </location>
</feature>
<proteinExistence type="predicted"/>
<evidence type="ECO:0000313" key="3">
    <source>
        <dbReference type="Proteomes" id="UP001235939"/>
    </source>
</evidence>
<name>A0ABY6JZJ3_9ARAC</name>
<protein>
    <submittedName>
        <fullName evidence="2">PASK</fullName>
    </submittedName>
</protein>
<sequence>MVILILAKVQHSSFLWSICGWFSCGTTCGVCVPADGLNSFSFSPGQSKGSFQPSHHGLDGSWAFYNYVGQRQGANLLVQNPTKPWSPSTPAPPR</sequence>
<dbReference type="Proteomes" id="UP001235939">
    <property type="component" value="Chromosome 01"/>
</dbReference>